<reference evidence="4" key="1">
    <citation type="journal article" date="2001" name="Int. J. Syst. Evol. Microbiol.">
        <title>Methanofollis aquaemaris sp. nov., a methanogen isolated from an aquaculture fish pond.</title>
        <authorList>
            <person name="Lai M.C."/>
            <person name="Chen S.C."/>
        </authorList>
    </citation>
    <scope>NUCLEOTIDE SEQUENCE</scope>
    <source>
        <strain evidence="4">N2F9704</strain>
    </source>
</reference>
<name>A0A8A3S6T0_9EURY</name>
<evidence type="ECO:0000313" key="5">
    <source>
        <dbReference type="Proteomes" id="UP001042704"/>
    </source>
</evidence>
<dbReference type="GeneID" id="76424511"/>
<dbReference type="PANTHER" id="PTHR43637">
    <property type="entry name" value="UPF0273 PROTEIN TM_0370"/>
    <property type="match status" value="1"/>
</dbReference>
<dbReference type="KEGG" id="maqe:RJ40_09045"/>
<proteinExistence type="predicted"/>
<gene>
    <name evidence="4" type="ORF">RJ40_09045</name>
</gene>
<dbReference type="GO" id="GO:0005524">
    <property type="term" value="F:ATP binding"/>
    <property type="evidence" value="ECO:0007669"/>
    <property type="project" value="UniProtKB-KW"/>
</dbReference>
<dbReference type="InterPro" id="IPR027417">
    <property type="entry name" value="P-loop_NTPase"/>
</dbReference>
<keyword evidence="2" id="KW-0067">ATP-binding</keyword>
<reference evidence="4" key="2">
    <citation type="submission" date="2019-02" db="EMBL/GenBank/DDBJ databases">
        <authorList>
            <person name="Chen S.-C."/>
            <person name="Chien H.-H."/>
            <person name="Lai M.-C."/>
        </authorList>
    </citation>
    <scope>NUCLEOTIDE SEQUENCE</scope>
    <source>
        <strain evidence="4">N2F9704</strain>
    </source>
</reference>
<dbReference type="RefSeq" id="WP_265580545.1">
    <property type="nucleotide sequence ID" value="NZ_CP036172.1"/>
</dbReference>
<keyword evidence="5" id="KW-1185">Reference proteome</keyword>
<dbReference type="Gene3D" id="3.40.50.300">
    <property type="entry name" value="P-loop containing nucleotide triphosphate hydrolases"/>
    <property type="match status" value="1"/>
</dbReference>
<protein>
    <recommendedName>
        <fullName evidence="3">KaiC-like domain-containing protein</fullName>
    </recommendedName>
</protein>
<feature type="domain" description="KaiC-like" evidence="3">
    <location>
        <begin position="9"/>
        <end position="249"/>
    </location>
</feature>
<organism evidence="4 5">
    <name type="scientific">Methanofollis aquaemaris</name>
    <dbReference type="NCBI Taxonomy" id="126734"/>
    <lineage>
        <taxon>Archaea</taxon>
        <taxon>Methanobacteriati</taxon>
        <taxon>Methanobacteriota</taxon>
        <taxon>Stenosarchaea group</taxon>
        <taxon>Methanomicrobia</taxon>
        <taxon>Methanomicrobiales</taxon>
        <taxon>Methanomicrobiaceae</taxon>
        <taxon>Methanofollis</taxon>
    </lineage>
</organism>
<dbReference type="SUPFAM" id="SSF52540">
    <property type="entry name" value="P-loop containing nucleoside triphosphate hydrolases"/>
    <property type="match status" value="1"/>
</dbReference>
<evidence type="ECO:0000256" key="1">
    <source>
        <dbReference type="ARBA" id="ARBA00022741"/>
    </source>
</evidence>
<dbReference type="Pfam" id="PF06745">
    <property type="entry name" value="ATPase"/>
    <property type="match status" value="1"/>
</dbReference>
<keyword evidence="1" id="KW-0547">Nucleotide-binding</keyword>
<dbReference type="EMBL" id="CP036172">
    <property type="protein sequence ID" value="QSZ67643.1"/>
    <property type="molecule type" value="Genomic_DNA"/>
</dbReference>
<evidence type="ECO:0000256" key="2">
    <source>
        <dbReference type="ARBA" id="ARBA00022840"/>
    </source>
</evidence>
<dbReference type="AlphaFoldDB" id="A0A8A3S6T0"/>
<evidence type="ECO:0000313" key="4">
    <source>
        <dbReference type="EMBL" id="QSZ67643.1"/>
    </source>
</evidence>
<dbReference type="PANTHER" id="PTHR43637:SF2">
    <property type="entry name" value="PROTEIN GVPD 1"/>
    <property type="match status" value="1"/>
</dbReference>
<evidence type="ECO:0000259" key="3">
    <source>
        <dbReference type="Pfam" id="PF06745"/>
    </source>
</evidence>
<dbReference type="Proteomes" id="UP001042704">
    <property type="component" value="Chromosome"/>
</dbReference>
<dbReference type="InterPro" id="IPR014774">
    <property type="entry name" value="KaiC-like_dom"/>
</dbReference>
<accession>A0A8A3S6T0</accession>
<sequence>MWRQTDLKIPTGIPSLDPVLEGGVPPGSVVLLLGDIGSGMTDFIRTSAISLAKLKTNSGNGSAPGIDGEVVYITITRVREDILGEVALSVSPEIYPIIEKGVRFEDLSEIYFDSSIVPVEWYSENVDIVARMHQRSHRDDILASLAGLLSETAPQSVIIVDSLTELATQADTQERWRAFTGFLHGIQRVAKRWGSVIYLPLAQGVLSRPHELEVMDSADAVILFRWEELQGMRRQRTMYVQKFRGVMPHLEERDLVKFAVKITPGSGFEVSNIRVVV</sequence>